<sequence>MNFPPLGCGWSLSSRWTVEASCLCTSHSLQAHTCFCWTQPLDRESCCFFKSCWTVPKKLMALQACCCLLVGHLLGVTLLSRPAAVKHESAHMLCWINLRNLELFFSARLRVLSFQFRIIFSSLFFL</sequence>
<dbReference type="EMBL" id="AP015484">
    <property type="protein sequence ID" value="BAU03464.1"/>
    <property type="molecule type" value="Genomic_DNA"/>
</dbReference>
<evidence type="ECO:0000313" key="2">
    <source>
        <dbReference type="EMBL" id="BAU03464.1"/>
    </source>
</evidence>
<evidence type="ECO:0000313" key="1">
    <source>
        <dbReference type="EMBL" id="BAU03256.1"/>
    </source>
</evidence>
<gene>
    <name evidence="1" type="primary">Vigan.UMG057800</name>
    <name evidence="2" type="synonym">Vigan.UMG110700</name>
    <name evidence="3" type="synonym">Vigan.UMG153000</name>
    <name evidence="1" type="ORF">VIGAN_UM057800</name>
    <name evidence="2" type="ORF">VIGAN_UM110700</name>
    <name evidence="3" type="ORF">VIGAN_UM153000</name>
</gene>
<name>A0A0S3TDQ3_PHAAN</name>
<proteinExistence type="predicted"/>
<protein>
    <submittedName>
        <fullName evidence="1">Uncharacterized protein</fullName>
    </submittedName>
</protein>
<reference evidence="1" key="1">
    <citation type="journal article" date="2015" name="Sci. Rep.">
        <title>The power of single molecule real-time sequencing technology in the de novo assembly of a eukaryotic genome.</title>
        <authorList>
            <person name="Sakai H."/>
            <person name="Naito K."/>
            <person name="Ogiso-Tanaka E."/>
            <person name="Takahashi Y."/>
            <person name="Iseki K."/>
            <person name="Muto C."/>
            <person name="Satou K."/>
            <person name="Teruya K."/>
            <person name="Shiroma A."/>
            <person name="Shimoji M."/>
            <person name="Hirano T."/>
            <person name="Itoh T."/>
            <person name="Kaga A."/>
            <person name="Tomooka N."/>
        </authorList>
    </citation>
    <scope>NUCLEOTIDE SEQUENCE</scope>
</reference>
<evidence type="ECO:0000313" key="3">
    <source>
        <dbReference type="EMBL" id="BAU03662.1"/>
    </source>
</evidence>
<dbReference type="EMBL" id="AP015178">
    <property type="protein sequence ID" value="BAU03256.1"/>
    <property type="molecule type" value="Genomic_DNA"/>
</dbReference>
<accession>A0A0S3TDQ3</accession>
<dbReference type="EMBL" id="AP016009">
    <property type="protein sequence ID" value="BAU03662.1"/>
    <property type="molecule type" value="Genomic_DNA"/>
</dbReference>
<organism evidence="1">
    <name type="scientific">Vigna angularis var. angularis</name>
    <dbReference type="NCBI Taxonomy" id="157739"/>
    <lineage>
        <taxon>Eukaryota</taxon>
        <taxon>Viridiplantae</taxon>
        <taxon>Streptophyta</taxon>
        <taxon>Embryophyta</taxon>
        <taxon>Tracheophyta</taxon>
        <taxon>Spermatophyta</taxon>
        <taxon>Magnoliopsida</taxon>
        <taxon>eudicotyledons</taxon>
        <taxon>Gunneridae</taxon>
        <taxon>Pentapetalae</taxon>
        <taxon>rosids</taxon>
        <taxon>fabids</taxon>
        <taxon>Fabales</taxon>
        <taxon>Fabaceae</taxon>
        <taxon>Papilionoideae</taxon>
        <taxon>50 kb inversion clade</taxon>
        <taxon>NPAAA clade</taxon>
        <taxon>indigoferoid/millettioid clade</taxon>
        <taxon>Phaseoleae</taxon>
        <taxon>Vigna</taxon>
    </lineage>
</organism>
<dbReference type="AlphaFoldDB" id="A0A0S3TDQ3"/>